<name>A0A6A6QY39_9PEZI</name>
<dbReference type="EMBL" id="MU004187">
    <property type="protein sequence ID" value="KAF2496553.1"/>
    <property type="molecule type" value="Genomic_DNA"/>
</dbReference>
<evidence type="ECO:0000313" key="1">
    <source>
        <dbReference type="EMBL" id="KAF2496553.1"/>
    </source>
</evidence>
<evidence type="ECO:0000313" key="2">
    <source>
        <dbReference type="Proteomes" id="UP000799750"/>
    </source>
</evidence>
<dbReference type="Proteomes" id="UP000799750">
    <property type="component" value="Unassembled WGS sequence"/>
</dbReference>
<dbReference type="OrthoDB" id="5313288at2759"/>
<keyword evidence="2" id="KW-1185">Reference proteome</keyword>
<protein>
    <submittedName>
        <fullName evidence="1">Uncharacterized protein</fullName>
    </submittedName>
</protein>
<sequence length="291" mass="33647">MAETLAALPIELLHHILSYSIGCRETEEFAQINTSFYHGIPRPHISCPLYNVAATCRHLRDVVESLTKHLLLSHQSITKFKALASYSRKYIPVSTDASIKSKTLRTYRCAWVKWVMRNCAFCGKASSRRALMNDAFHCCQSCDRREWPDKITMTVALQTFNLTKLDLFTPNPLFPTACFPRLRVAVYDCVGVETTMFMKEDVEVRAKLIHGEDGLEDQKKRKRRRTKIEKATGMKVIRGRWRYVTDAGDEKSARRWNRTTEKEWEAGFHAGFRNHEMHDSIVAERERDGLS</sequence>
<reference evidence="1" key="1">
    <citation type="journal article" date="2020" name="Stud. Mycol.">
        <title>101 Dothideomycetes genomes: a test case for predicting lifestyles and emergence of pathogens.</title>
        <authorList>
            <person name="Haridas S."/>
            <person name="Albert R."/>
            <person name="Binder M."/>
            <person name="Bloem J."/>
            <person name="Labutti K."/>
            <person name="Salamov A."/>
            <person name="Andreopoulos B."/>
            <person name="Baker S."/>
            <person name="Barry K."/>
            <person name="Bills G."/>
            <person name="Bluhm B."/>
            <person name="Cannon C."/>
            <person name="Castanera R."/>
            <person name="Culley D."/>
            <person name="Daum C."/>
            <person name="Ezra D."/>
            <person name="Gonzalez J."/>
            <person name="Henrissat B."/>
            <person name="Kuo A."/>
            <person name="Liang C."/>
            <person name="Lipzen A."/>
            <person name="Lutzoni F."/>
            <person name="Magnuson J."/>
            <person name="Mondo S."/>
            <person name="Nolan M."/>
            <person name="Ohm R."/>
            <person name="Pangilinan J."/>
            <person name="Park H.-J."/>
            <person name="Ramirez L."/>
            <person name="Alfaro M."/>
            <person name="Sun H."/>
            <person name="Tritt A."/>
            <person name="Yoshinaga Y."/>
            <person name="Zwiers L.-H."/>
            <person name="Turgeon B."/>
            <person name="Goodwin S."/>
            <person name="Spatafora J."/>
            <person name="Crous P."/>
            <person name="Grigoriev I."/>
        </authorList>
    </citation>
    <scope>NUCLEOTIDE SEQUENCE</scope>
    <source>
        <strain evidence="1">CBS 269.34</strain>
    </source>
</reference>
<dbReference type="AlphaFoldDB" id="A0A6A6QY39"/>
<accession>A0A6A6QY39</accession>
<proteinExistence type="predicted"/>
<gene>
    <name evidence="1" type="ORF">BU16DRAFT_616680</name>
</gene>
<organism evidence="1 2">
    <name type="scientific">Lophium mytilinum</name>
    <dbReference type="NCBI Taxonomy" id="390894"/>
    <lineage>
        <taxon>Eukaryota</taxon>
        <taxon>Fungi</taxon>
        <taxon>Dikarya</taxon>
        <taxon>Ascomycota</taxon>
        <taxon>Pezizomycotina</taxon>
        <taxon>Dothideomycetes</taxon>
        <taxon>Pleosporomycetidae</taxon>
        <taxon>Mytilinidiales</taxon>
        <taxon>Mytilinidiaceae</taxon>
        <taxon>Lophium</taxon>
    </lineage>
</organism>